<dbReference type="EMBL" id="BN001302">
    <property type="protein sequence ID" value="CBF73995.1"/>
    <property type="molecule type" value="Genomic_DNA"/>
</dbReference>
<evidence type="ECO:0000313" key="1">
    <source>
        <dbReference type="EMBL" id="CBF73995.1"/>
    </source>
</evidence>
<reference evidence="2" key="2">
    <citation type="journal article" date="2009" name="Fungal Genet. Biol.">
        <title>The 2008 update of the Aspergillus nidulans genome annotation: a community effort.</title>
        <authorList>
            <person name="Wortman J.R."/>
            <person name="Gilsenan J.M."/>
            <person name="Joardar V."/>
            <person name="Deegan J."/>
            <person name="Clutterbuck J."/>
            <person name="Andersen M.R."/>
            <person name="Archer D."/>
            <person name="Bencina M."/>
            <person name="Braus G."/>
            <person name="Coutinho P."/>
            <person name="von Dohren H."/>
            <person name="Doonan J."/>
            <person name="Driessen A.J."/>
            <person name="Durek P."/>
            <person name="Espeso E."/>
            <person name="Fekete E."/>
            <person name="Flipphi M."/>
            <person name="Estrada C.G."/>
            <person name="Geysens S."/>
            <person name="Goldman G."/>
            <person name="de Groot P.W."/>
            <person name="Hansen K."/>
            <person name="Harris S.D."/>
            <person name="Heinekamp T."/>
            <person name="Helmstaedt K."/>
            <person name="Henrissat B."/>
            <person name="Hofmann G."/>
            <person name="Homan T."/>
            <person name="Horio T."/>
            <person name="Horiuchi H."/>
            <person name="James S."/>
            <person name="Jones M."/>
            <person name="Karaffa L."/>
            <person name="Karanyi Z."/>
            <person name="Kato M."/>
            <person name="Keller N."/>
            <person name="Kelly D.E."/>
            <person name="Kiel J.A."/>
            <person name="Kim J.M."/>
            <person name="van der Klei I.J."/>
            <person name="Klis F.M."/>
            <person name="Kovalchuk A."/>
            <person name="Krasevec N."/>
            <person name="Kubicek C.P."/>
            <person name="Liu B."/>
            <person name="Maccabe A."/>
            <person name="Meyer V."/>
            <person name="Mirabito P."/>
            <person name="Miskei M."/>
            <person name="Mos M."/>
            <person name="Mullins J."/>
            <person name="Nelson D.R."/>
            <person name="Nielsen J."/>
            <person name="Oakley B.R."/>
            <person name="Osmani S.A."/>
            <person name="Pakula T."/>
            <person name="Paszewski A."/>
            <person name="Paulsen I."/>
            <person name="Pilsyk S."/>
            <person name="Pocsi I."/>
            <person name="Punt P.J."/>
            <person name="Ram A.F."/>
            <person name="Ren Q."/>
            <person name="Robellet X."/>
            <person name="Robson G."/>
            <person name="Seiboth B."/>
            <person name="van Solingen P."/>
            <person name="Specht T."/>
            <person name="Sun J."/>
            <person name="Taheri-Talesh N."/>
            <person name="Takeshita N."/>
            <person name="Ussery D."/>
            <person name="vanKuyk P.A."/>
            <person name="Visser H."/>
            <person name="van de Vondervoort P.J."/>
            <person name="de Vries R.P."/>
            <person name="Walton J."/>
            <person name="Xiang X."/>
            <person name="Xiong Y."/>
            <person name="Zeng A.P."/>
            <person name="Brandt B.W."/>
            <person name="Cornell M.J."/>
            <person name="van den Hondel C.A."/>
            <person name="Visser J."/>
            <person name="Oliver S.G."/>
            <person name="Turner G."/>
        </authorList>
    </citation>
    <scope>GENOME REANNOTATION</scope>
    <source>
        <strain evidence="2">FGSC A4 / ATCC 38163 / CBS 112.46 / NRRL 194 / M139</strain>
    </source>
</reference>
<accession>C8V6W5</accession>
<proteinExistence type="predicted"/>
<organism evidence="1 2">
    <name type="scientific">Emericella nidulans (strain FGSC A4 / ATCC 38163 / CBS 112.46 / NRRL 194 / M139)</name>
    <name type="common">Aspergillus nidulans</name>
    <dbReference type="NCBI Taxonomy" id="227321"/>
    <lineage>
        <taxon>Eukaryota</taxon>
        <taxon>Fungi</taxon>
        <taxon>Dikarya</taxon>
        <taxon>Ascomycota</taxon>
        <taxon>Pezizomycotina</taxon>
        <taxon>Eurotiomycetes</taxon>
        <taxon>Eurotiomycetidae</taxon>
        <taxon>Eurotiales</taxon>
        <taxon>Aspergillaceae</taxon>
        <taxon>Aspergillus</taxon>
        <taxon>Aspergillus subgen. Nidulantes</taxon>
    </lineage>
</organism>
<reference evidence="2" key="1">
    <citation type="journal article" date="2005" name="Nature">
        <title>Sequencing of Aspergillus nidulans and comparative analysis with A. fumigatus and A. oryzae.</title>
        <authorList>
            <person name="Galagan J.E."/>
            <person name="Calvo S.E."/>
            <person name="Cuomo C."/>
            <person name="Ma L.J."/>
            <person name="Wortman J.R."/>
            <person name="Batzoglou S."/>
            <person name="Lee S.I."/>
            <person name="Basturkmen M."/>
            <person name="Spevak C.C."/>
            <person name="Clutterbuck J."/>
            <person name="Kapitonov V."/>
            <person name="Jurka J."/>
            <person name="Scazzocchio C."/>
            <person name="Farman M."/>
            <person name="Butler J."/>
            <person name="Purcell S."/>
            <person name="Harris S."/>
            <person name="Braus G.H."/>
            <person name="Draht O."/>
            <person name="Busch S."/>
            <person name="D'Enfert C."/>
            <person name="Bouchier C."/>
            <person name="Goldman G.H."/>
            <person name="Bell-Pedersen D."/>
            <person name="Griffiths-Jones S."/>
            <person name="Doonan J.H."/>
            <person name="Yu J."/>
            <person name="Vienken K."/>
            <person name="Pain A."/>
            <person name="Freitag M."/>
            <person name="Selker E.U."/>
            <person name="Archer D.B."/>
            <person name="Penalva M.A."/>
            <person name="Oakley B.R."/>
            <person name="Momany M."/>
            <person name="Tanaka T."/>
            <person name="Kumagai T."/>
            <person name="Asai K."/>
            <person name="Machida M."/>
            <person name="Nierman W.C."/>
            <person name="Denning D.W."/>
            <person name="Caddick M."/>
            <person name="Hynes M."/>
            <person name="Paoletti M."/>
            <person name="Fischer R."/>
            <person name="Miller B."/>
            <person name="Dyer P."/>
            <person name="Sachs M.S."/>
            <person name="Osmani S.A."/>
            <person name="Birren B.W."/>
        </authorList>
    </citation>
    <scope>NUCLEOTIDE SEQUENCE [LARGE SCALE GENOMIC DNA]</scope>
    <source>
        <strain evidence="2">FGSC A4 / ATCC 38163 / CBS 112.46 / NRRL 194 / M139</strain>
    </source>
</reference>
<keyword evidence="2" id="KW-1185">Reference proteome</keyword>
<dbReference type="AlphaFoldDB" id="C8V6W5"/>
<dbReference type="HOGENOM" id="CLU_3423295_0_0_1"/>
<gene>
    <name evidence="1" type="ORF">ANIA_11590</name>
</gene>
<dbReference type="VEuPathDB" id="FungiDB:AN11590"/>
<dbReference type="Proteomes" id="UP000000560">
    <property type="component" value="Chromosome II"/>
</dbReference>
<protein>
    <submittedName>
        <fullName evidence="1">Uncharacterized protein</fullName>
    </submittedName>
</protein>
<sequence length="23" mass="2685">MASLATNKWYLRYLQEVANGNLE</sequence>
<evidence type="ECO:0000313" key="2">
    <source>
        <dbReference type="Proteomes" id="UP000000560"/>
    </source>
</evidence>
<dbReference type="InParanoid" id="C8V6W5"/>
<name>C8V6W5_EMENI</name>